<dbReference type="EMBL" id="ML977569">
    <property type="protein sequence ID" value="KAF2003947.1"/>
    <property type="molecule type" value="Genomic_DNA"/>
</dbReference>
<feature type="coiled-coil region" evidence="1">
    <location>
        <begin position="153"/>
        <end position="229"/>
    </location>
</feature>
<evidence type="ECO:0000313" key="3">
    <source>
        <dbReference type="Proteomes" id="UP000799779"/>
    </source>
</evidence>
<feature type="coiled-coil region" evidence="1">
    <location>
        <begin position="275"/>
        <end position="341"/>
    </location>
</feature>
<dbReference type="Gene3D" id="1.10.287.1490">
    <property type="match status" value="1"/>
</dbReference>
<name>A0A6A5WQZ1_9PLEO</name>
<reference evidence="2" key="1">
    <citation type="journal article" date="2020" name="Stud. Mycol.">
        <title>101 Dothideomycetes genomes: a test case for predicting lifestyles and emergence of pathogens.</title>
        <authorList>
            <person name="Haridas S."/>
            <person name="Albert R."/>
            <person name="Binder M."/>
            <person name="Bloem J."/>
            <person name="Labutti K."/>
            <person name="Salamov A."/>
            <person name="Andreopoulos B."/>
            <person name="Baker S."/>
            <person name="Barry K."/>
            <person name="Bills G."/>
            <person name="Bluhm B."/>
            <person name="Cannon C."/>
            <person name="Castanera R."/>
            <person name="Culley D."/>
            <person name="Daum C."/>
            <person name="Ezra D."/>
            <person name="Gonzalez J."/>
            <person name="Henrissat B."/>
            <person name="Kuo A."/>
            <person name="Liang C."/>
            <person name="Lipzen A."/>
            <person name="Lutzoni F."/>
            <person name="Magnuson J."/>
            <person name="Mondo S."/>
            <person name="Nolan M."/>
            <person name="Ohm R."/>
            <person name="Pangilinan J."/>
            <person name="Park H.-J."/>
            <person name="Ramirez L."/>
            <person name="Alfaro M."/>
            <person name="Sun H."/>
            <person name="Tritt A."/>
            <person name="Yoshinaga Y."/>
            <person name="Zwiers L.-H."/>
            <person name="Turgeon B."/>
            <person name="Goodwin S."/>
            <person name="Spatafora J."/>
            <person name="Crous P."/>
            <person name="Grigoriev I."/>
        </authorList>
    </citation>
    <scope>NUCLEOTIDE SEQUENCE</scope>
    <source>
        <strain evidence="2">CBS 123094</strain>
    </source>
</reference>
<protein>
    <submittedName>
        <fullName evidence="2">Uncharacterized protein</fullName>
    </submittedName>
</protein>
<dbReference type="AlphaFoldDB" id="A0A6A5WQZ1"/>
<dbReference type="OrthoDB" id="3801070at2759"/>
<gene>
    <name evidence="2" type="ORF">P154DRAFT_572410</name>
</gene>
<evidence type="ECO:0000256" key="1">
    <source>
        <dbReference type="SAM" id="Coils"/>
    </source>
</evidence>
<sequence>MAHCPLSRAPPGQPAFTPTAFQAALGSHPLLSAHNPLLCAHNPLLSLRPVVSAPLYRHRFWPQPTAHSPQPTAATMGEFNFEFGPTQTSFKHGGRTAYQSELEKARADAACAEKRAKIAIDCFNARNDEYRNLVTATSDRPSSMDHANYEGIIARLEADVTQHKSEIAGLNATAANLRKQAKDKDKDLHERDEQLRERDAAMTELASRMEKAREDVRQEQDELAHVNDLLASVYKDLDRAHNDLAKLATERDHAVGASQAVAGQRDLLVVQLEEHEERIAELAKCEGALHELEEQQAALRDEVDRALADKELDIQTKDDRIAALEAQLQKAEKAALAAQAATETANPTYVPEQLATTQESLADELDEAYDSDDSDDSDDEFVVPSAISAIYTILDQPPEAPRPAFSGISSISAVVAVIDQAPVRPRLAFSAITAVDSAPKDPLLAFSTITAVDSAPKQPVLELSAITAVDSAPKQPVLELSAITAVDSAPKHPALELSAITEVDSAPEQPYLDVSTITAVDSAPTPEALTVPKVSAVRSVIDQAPEPQLAPRPASSLSLAAPVAIASTAPALASAAAPSNSTLAIHIADASTQTVPVEPVAESAHATLKGYSLSWWVGIPLLWLLFTHLQLRAAELQHTDPYGAYGKPSMLFGVYPVGYSTGNTYFSEVMDMYLYTGVRAVEDWMAVSRAIMG</sequence>
<organism evidence="2 3">
    <name type="scientific">Amniculicola lignicola CBS 123094</name>
    <dbReference type="NCBI Taxonomy" id="1392246"/>
    <lineage>
        <taxon>Eukaryota</taxon>
        <taxon>Fungi</taxon>
        <taxon>Dikarya</taxon>
        <taxon>Ascomycota</taxon>
        <taxon>Pezizomycotina</taxon>
        <taxon>Dothideomycetes</taxon>
        <taxon>Pleosporomycetidae</taxon>
        <taxon>Pleosporales</taxon>
        <taxon>Amniculicolaceae</taxon>
        <taxon>Amniculicola</taxon>
    </lineage>
</organism>
<keyword evidence="3" id="KW-1185">Reference proteome</keyword>
<dbReference type="Proteomes" id="UP000799779">
    <property type="component" value="Unassembled WGS sequence"/>
</dbReference>
<evidence type="ECO:0000313" key="2">
    <source>
        <dbReference type="EMBL" id="KAF2003947.1"/>
    </source>
</evidence>
<keyword evidence="1" id="KW-0175">Coiled coil</keyword>
<proteinExistence type="predicted"/>
<accession>A0A6A5WQZ1</accession>